<keyword evidence="2 5" id="KW-0671">Queuosine biosynthesis</keyword>
<evidence type="ECO:0000256" key="3">
    <source>
        <dbReference type="ARBA" id="ARBA00022857"/>
    </source>
</evidence>
<feature type="binding site" evidence="5">
    <location>
        <begin position="115"/>
        <end position="116"/>
    </location>
    <ligand>
        <name>substrate</name>
    </ligand>
</feature>
<dbReference type="GO" id="GO:0005737">
    <property type="term" value="C:cytoplasm"/>
    <property type="evidence" value="ECO:0007669"/>
    <property type="project" value="UniProtKB-SubCell"/>
</dbReference>
<name>A0A4R6N3L8_9BURK</name>
<comment type="pathway">
    <text evidence="5">tRNA modification; tRNA-queuosine biosynthesis.</text>
</comment>
<comment type="caution">
    <text evidence="7">The sequence shown here is derived from an EMBL/GenBank/DDBJ whole genome shotgun (WGS) entry which is preliminary data.</text>
</comment>
<comment type="subcellular location">
    <subcellularLocation>
        <location evidence="5">Cytoplasm</location>
    </subcellularLocation>
</comment>
<dbReference type="AlphaFoldDB" id="A0A4R6N3L8"/>
<dbReference type="InterPro" id="IPR029500">
    <property type="entry name" value="QueF"/>
</dbReference>
<feature type="active site" description="Proton donor" evidence="5">
    <location>
        <position position="81"/>
    </location>
</feature>
<protein>
    <recommendedName>
        <fullName evidence="5">NADPH-dependent 7-cyano-7-deazaguanine reductase</fullName>
        <ecNumber evidence="5">1.7.1.13</ecNumber>
    </recommendedName>
    <alternativeName>
        <fullName evidence="5">7-cyano-7-carbaguanine reductase</fullName>
    </alternativeName>
    <alternativeName>
        <fullName evidence="5">NADPH-dependent nitrile oxidoreductase</fullName>
    </alternativeName>
    <alternativeName>
        <fullName evidence="5">PreQ(0) reductase</fullName>
    </alternativeName>
</protein>
<accession>A0A4R6N3L8</accession>
<dbReference type="Gene3D" id="3.30.1130.10">
    <property type="match status" value="1"/>
</dbReference>
<dbReference type="GO" id="GO:0008616">
    <property type="term" value="P:tRNA queuosine(34) biosynthetic process"/>
    <property type="evidence" value="ECO:0007669"/>
    <property type="project" value="UniProtKB-UniRule"/>
</dbReference>
<gene>
    <name evidence="5" type="primary">queF</name>
    <name evidence="7" type="ORF">DFR39_10457</name>
</gene>
<dbReference type="Pfam" id="PF14489">
    <property type="entry name" value="QueF"/>
    <property type="match status" value="1"/>
</dbReference>
<dbReference type="HAMAP" id="MF_00818">
    <property type="entry name" value="QueF_type1"/>
    <property type="match status" value="1"/>
</dbReference>
<dbReference type="InterPro" id="IPR050084">
    <property type="entry name" value="NADPH_dep_7-cyano-7-deazaG_red"/>
</dbReference>
<dbReference type="NCBIfam" id="TIGR03139">
    <property type="entry name" value="QueF-II"/>
    <property type="match status" value="1"/>
</dbReference>
<feature type="compositionally biased region" description="Low complexity" evidence="6">
    <location>
        <begin position="1"/>
        <end position="31"/>
    </location>
</feature>
<organism evidence="7 8">
    <name type="scientific">Roseateles asaccharophilus</name>
    <dbReference type="NCBI Taxonomy" id="582607"/>
    <lineage>
        <taxon>Bacteria</taxon>
        <taxon>Pseudomonadati</taxon>
        <taxon>Pseudomonadota</taxon>
        <taxon>Betaproteobacteria</taxon>
        <taxon>Burkholderiales</taxon>
        <taxon>Sphaerotilaceae</taxon>
        <taxon>Roseateles</taxon>
    </lineage>
</organism>
<keyword evidence="4 5" id="KW-0560">Oxidoreductase</keyword>
<dbReference type="UniPathway" id="UPA00392"/>
<reference evidence="7 8" key="1">
    <citation type="submission" date="2019-03" db="EMBL/GenBank/DDBJ databases">
        <title>Genomic Encyclopedia of Type Strains, Phase IV (KMG-IV): sequencing the most valuable type-strain genomes for metagenomic binning, comparative biology and taxonomic classification.</title>
        <authorList>
            <person name="Goeker M."/>
        </authorList>
    </citation>
    <scope>NUCLEOTIDE SEQUENCE [LARGE SCALE GENOMIC DNA]</scope>
    <source>
        <strain evidence="7 8">DSM 25082</strain>
    </source>
</reference>
<comment type="catalytic activity">
    <reaction evidence="5">
        <text>7-aminomethyl-7-carbaguanine + 2 NADP(+) = 7-cyano-7-carbaguanine + 2 NADPH + 3 H(+)</text>
        <dbReference type="Rhea" id="RHEA:13409"/>
        <dbReference type="ChEBI" id="CHEBI:15378"/>
        <dbReference type="ChEBI" id="CHEBI:45075"/>
        <dbReference type="ChEBI" id="CHEBI:57783"/>
        <dbReference type="ChEBI" id="CHEBI:58349"/>
        <dbReference type="ChEBI" id="CHEBI:58703"/>
        <dbReference type="EC" id="1.7.1.13"/>
    </reaction>
</comment>
<dbReference type="InterPro" id="IPR016856">
    <property type="entry name" value="QueF_type1"/>
</dbReference>
<feature type="region of interest" description="Disordered" evidence="6">
    <location>
        <begin position="1"/>
        <end position="51"/>
    </location>
</feature>
<sequence length="179" mass="20287">MAKTPSTAKPAAPKTTAAAKPIKASKAAKPAPKMREMPPNPPSRPSKELHVFPNPAPERDYVIQFQVPEFTCHCPLTGQPDFAHFTIDMIADKFCVELKSLKMYFWSYRDEGAFHEKVTNTILEDIVKVTNPRFIRITAKWYVRGGIYTNVVVEHRKKGWKPQPKVDLPAHSFESGLLR</sequence>
<keyword evidence="8" id="KW-1185">Reference proteome</keyword>
<evidence type="ECO:0000256" key="6">
    <source>
        <dbReference type="SAM" id="MobiDB-lite"/>
    </source>
</evidence>
<dbReference type="PANTHER" id="PTHR34354">
    <property type="entry name" value="NADPH-DEPENDENT 7-CYANO-7-DEAZAGUANINE REDUCTASE"/>
    <property type="match status" value="1"/>
</dbReference>
<evidence type="ECO:0000256" key="4">
    <source>
        <dbReference type="ARBA" id="ARBA00023002"/>
    </source>
</evidence>
<dbReference type="SUPFAM" id="SSF55620">
    <property type="entry name" value="Tetrahydrobiopterin biosynthesis enzymes-like"/>
    <property type="match status" value="1"/>
</dbReference>
<evidence type="ECO:0000313" key="7">
    <source>
        <dbReference type="EMBL" id="TDP09496.1"/>
    </source>
</evidence>
<evidence type="ECO:0000313" key="8">
    <source>
        <dbReference type="Proteomes" id="UP000295357"/>
    </source>
</evidence>
<dbReference type="InterPro" id="IPR043133">
    <property type="entry name" value="GTP-CH-I_C/QueF"/>
</dbReference>
<keyword evidence="1 5" id="KW-0963">Cytoplasm</keyword>
<feature type="binding site" evidence="5">
    <location>
        <begin position="96"/>
        <end position="98"/>
    </location>
    <ligand>
        <name>substrate</name>
    </ligand>
</feature>
<dbReference type="GO" id="GO:0033739">
    <property type="term" value="F:preQ1 synthase activity"/>
    <property type="evidence" value="ECO:0007669"/>
    <property type="project" value="UniProtKB-UniRule"/>
</dbReference>
<feature type="active site" description="Thioimide intermediate" evidence="5">
    <location>
        <position position="74"/>
    </location>
</feature>
<evidence type="ECO:0000256" key="5">
    <source>
        <dbReference type="HAMAP-Rule" id="MF_00818"/>
    </source>
</evidence>
<comment type="function">
    <text evidence="5">Catalyzes the NADPH-dependent reduction of 7-cyano-7-deazaguanine (preQ0) to 7-aminomethyl-7-deazaguanine (preQ1).</text>
</comment>
<dbReference type="EC" id="1.7.1.13" evidence="5"/>
<dbReference type="EMBL" id="SNXE01000004">
    <property type="protein sequence ID" value="TDP09496.1"/>
    <property type="molecule type" value="Genomic_DNA"/>
</dbReference>
<proteinExistence type="inferred from homology"/>
<dbReference type="PANTHER" id="PTHR34354:SF1">
    <property type="entry name" value="NADPH-DEPENDENT 7-CYANO-7-DEAZAGUANINE REDUCTASE"/>
    <property type="match status" value="1"/>
</dbReference>
<comment type="similarity">
    <text evidence="5">Belongs to the GTP cyclohydrolase I family. QueF type 1 subfamily.</text>
</comment>
<evidence type="ECO:0000256" key="1">
    <source>
        <dbReference type="ARBA" id="ARBA00022490"/>
    </source>
</evidence>
<evidence type="ECO:0000256" key="2">
    <source>
        <dbReference type="ARBA" id="ARBA00022785"/>
    </source>
</evidence>
<dbReference type="Proteomes" id="UP000295357">
    <property type="component" value="Unassembled WGS sequence"/>
</dbReference>
<keyword evidence="3 5" id="KW-0521">NADP</keyword>